<gene>
    <name evidence="2" type="ORF">LSTR_LSTR008371</name>
</gene>
<dbReference type="PANTHER" id="PTHR34415">
    <property type="entry name" value="INTEGRASE CATALYTIC DOMAIN-CONTAINING PROTEIN"/>
    <property type="match status" value="1"/>
</dbReference>
<evidence type="ECO:0000313" key="3">
    <source>
        <dbReference type="Proteomes" id="UP000291343"/>
    </source>
</evidence>
<dbReference type="InParanoid" id="A0A482XSI7"/>
<dbReference type="EMBL" id="QKKF02000377">
    <property type="protein sequence ID" value="RZF49085.1"/>
    <property type="molecule type" value="Genomic_DNA"/>
</dbReference>
<dbReference type="PANTHER" id="PTHR34415:SF1">
    <property type="entry name" value="INTEGRASE CATALYTIC DOMAIN-CONTAINING PROTEIN"/>
    <property type="match status" value="1"/>
</dbReference>
<proteinExistence type="predicted"/>
<comment type="caution">
    <text evidence="2">The sequence shown here is derived from an EMBL/GenBank/DDBJ whole genome shotgun (WGS) entry which is preliminary data.</text>
</comment>
<feature type="compositionally biased region" description="Basic and acidic residues" evidence="1">
    <location>
        <begin position="115"/>
        <end position="138"/>
    </location>
</feature>
<feature type="region of interest" description="Disordered" evidence="1">
    <location>
        <begin position="73"/>
        <end position="142"/>
    </location>
</feature>
<feature type="compositionally biased region" description="Polar residues" evidence="1">
    <location>
        <begin position="73"/>
        <end position="101"/>
    </location>
</feature>
<evidence type="ECO:0000313" key="2">
    <source>
        <dbReference type="EMBL" id="RZF49085.1"/>
    </source>
</evidence>
<organism evidence="2 3">
    <name type="scientific">Laodelphax striatellus</name>
    <name type="common">Small brown planthopper</name>
    <name type="synonym">Delphax striatella</name>
    <dbReference type="NCBI Taxonomy" id="195883"/>
    <lineage>
        <taxon>Eukaryota</taxon>
        <taxon>Metazoa</taxon>
        <taxon>Ecdysozoa</taxon>
        <taxon>Arthropoda</taxon>
        <taxon>Hexapoda</taxon>
        <taxon>Insecta</taxon>
        <taxon>Pterygota</taxon>
        <taxon>Neoptera</taxon>
        <taxon>Paraneoptera</taxon>
        <taxon>Hemiptera</taxon>
        <taxon>Auchenorrhyncha</taxon>
        <taxon>Fulgoroidea</taxon>
        <taxon>Delphacidae</taxon>
        <taxon>Criomorphinae</taxon>
        <taxon>Laodelphax</taxon>
    </lineage>
</organism>
<dbReference type="STRING" id="195883.A0A482XSI7"/>
<protein>
    <submittedName>
        <fullName evidence="2">Uncharacterized protein</fullName>
    </submittedName>
</protein>
<dbReference type="AlphaFoldDB" id="A0A482XSI7"/>
<name>A0A482XSI7_LAOST</name>
<accession>A0A482XSI7</accession>
<evidence type="ECO:0000256" key="1">
    <source>
        <dbReference type="SAM" id="MobiDB-lite"/>
    </source>
</evidence>
<dbReference type="OrthoDB" id="8194213at2759"/>
<reference evidence="2 3" key="1">
    <citation type="journal article" date="2017" name="Gigascience">
        <title>Genome sequence of the small brown planthopper, Laodelphax striatellus.</title>
        <authorList>
            <person name="Zhu J."/>
            <person name="Jiang F."/>
            <person name="Wang X."/>
            <person name="Yang P."/>
            <person name="Bao Y."/>
            <person name="Zhao W."/>
            <person name="Wang W."/>
            <person name="Lu H."/>
            <person name="Wang Q."/>
            <person name="Cui N."/>
            <person name="Li J."/>
            <person name="Chen X."/>
            <person name="Luo L."/>
            <person name="Yu J."/>
            <person name="Kang L."/>
            <person name="Cui F."/>
        </authorList>
    </citation>
    <scope>NUCLEOTIDE SEQUENCE [LARGE SCALE GENOMIC DNA]</scope>
    <source>
        <strain evidence="2">Lst14</strain>
    </source>
</reference>
<dbReference type="Proteomes" id="UP000291343">
    <property type="component" value="Unassembled WGS sequence"/>
</dbReference>
<sequence>MNIGDAEREASEVLHSLLSIERLEKPITRLNDEVQQVLLENCSEDSNDLSKDDEQWLGACNVSLLTHDTTTTNPLHIQQSSQPVNQGYDWNNVQPNESSKSQPRKEQRAFVSYPNKKEGRNDEAESRGRVNEKKRDNVTARATSTKKVIIRKKCKNVPREEPERESERIEGSAEAVQKRFQLGCECSDECCFKGLSAENVYKHRLNIAELTKEEHDMYLMGVTMACMADPGVTAKQRIRRRLRAQYVYQGRRVCLAAFLYLENCTLYQLKRIRKHVMTHGVTPRVHGNHGKKPHNVFPLDTYRRATEFLKDFIESNGVGGTSHPKSLIMFPPDITRKTIHNLYKETMQSSSSAQKIMGYSTFRHFMKEQFPLVRYCKQDTGVTCRTTSNSSTSSNATLKESSNSCITAQPVQQQQEQQQSLISMPCLNINLNSHDQTSSLAEEERVAIATAQPPNESVTITAQSPCTIANNTIAIQMAIPVLPSDNGKSELSNQQTAFLVTPVSSQMLPVFQGTAPAPAPAENQHHQWSGCLQLLSGYGFSVVDGC</sequence>
<keyword evidence="3" id="KW-1185">Reference proteome</keyword>